<dbReference type="SUPFAM" id="SSF56112">
    <property type="entry name" value="Protein kinase-like (PK-like)"/>
    <property type="match status" value="1"/>
</dbReference>
<evidence type="ECO:0000313" key="14">
    <source>
        <dbReference type="Proteomes" id="UP000008710"/>
    </source>
</evidence>
<feature type="repeat" description="NHL" evidence="8">
    <location>
        <begin position="473"/>
        <end position="514"/>
    </location>
</feature>
<organism evidence="13 14">
    <name type="scientific">Rhodococcus jostii (strain RHA1)</name>
    <dbReference type="NCBI Taxonomy" id="101510"/>
    <lineage>
        <taxon>Bacteria</taxon>
        <taxon>Bacillati</taxon>
        <taxon>Actinomycetota</taxon>
        <taxon>Actinomycetes</taxon>
        <taxon>Mycobacteriales</taxon>
        <taxon>Nocardiaceae</taxon>
        <taxon>Rhodococcus</taxon>
    </lineage>
</organism>
<dbReference type="PROSITE" id="PS50011">
    <property type="entry name" value="PROTEIN_KINASE_DOM"/>
    <property type="match status" value="1"/>
</dbReference>
<keyword evidence="3 13" id="KW-0808">Transferase</keyword>
<dbReference type="Pfam" id="PF01436">
    <property type="entry name" value="NHL"/>
    <property type="match status" value="4"/>
</dbReference>
<keyword evidence="11" id="KW-1133">Transmembrane helix</keyword>
<dbReference type="Gene3D" id="3.30.200.20">
    <property type="entry name" value="Phosphorylase Kinase, domain 1"/>
    <property type="match status" value="1"/>
</dbReference>
<dbReference type="InterPro" id="IPR011042">
    <property type="entry name" value="6-blade_b-propeller_TolB-like"/>
</dbReference>
<dbReference type="PROSITE" id="PS00107">
    <property type="entry name" value="PROTEIN_KINASE_ATP"/>
    <property type="match status" value="1"/>
</dbReference>
<keyword evidence="13" id="KW-0614">Plasmid</keyword>
<dbReference type="InterPro" id="IPR017441">
    <property type="entry name" value="Protein_kinase_ATP_BS"/>
</dbReference>
<dbReference type="KEGG" id="rha:RHA1_ro11102"/>
<keyword evidence="6 13" id="KW-0418">Kinase</keyword>
<feature type="repeat" description="NHL" evidence="8">
    <location>
        <begin position="515"/>
        <end position="556"/>
    </location>
</feature>
<dbReference type="Gene3D" id="2.120.10.30">
    <property type="entry name" value="TolB, C-terminal domain"/>
    <property type="match status" value="2"/>
</dbReference>
<dbReference type="SMART" id="SM00220">
    <property type="entry name" value="S_TKc"/>
    <property type="match status" value="1"/>
</dbReference>
<dbReference type="InterPro" id="IPR011009">
    <property type="entry name" value="Kinase-like_dom_sf"/>
</dbReference>
<keyword evidence="11" id="KW-0472">Membrane</keyword>
<dbReference type="CDD" id="cd14014">
    <property type="entry name" value="STKc_PknB_like"/>
    <property type="match status" value="1"/>
</dbReference>
<geneLocation type="plasmid" evidence="13 14">
    <name>pRHL3</name>
</geneLocation>
<feature type="transmembrane region" description="Helical" evidence="11">
    <location>
        <begin position="401"/>
        <end position="424"/>
    </location>
</feature>
<evidence type="ECO:0000256" key="1">
    <source>
        <dbReference type="ARBA" id="ARBA00012513"/>
    </source>
</evidence>
<dbReference type="RefSeq" id="WP_011600376.1">
    <property type="nucleotide sequence ID" value="NC_008271.1"/>
</dbReference>
<dbReference type="InterPro" id="IPR001258">
    <property type="entry name" value="NHL_repeat"/>
</dbReference>
<dbReference type="GO" id="GO:0004674">
    <property type="term" value="F:protein serine/threonine kinase activity"/>
    <property type="evidence" value="ECO:0007669"/>
    <property type="project" value="UniProtKB-KW"/>
</dbReference>
<evidence type="ECO:0000313" key="13">
    <source>
        <dbReference type="EMBL" id="ABH00749.1"/>
    </source>
</evidence>
<feature type="domain" description="Protein kinase" evidence="12">
    <location>
        <begin position="56"/>
        <end position="321"/>
    </location>
</feature>
<feature type="binding site" evidence="9">
    <location>
        <position position="85"/>
    </location>
    <ligand>
        <name>ATP</name>
        <dbReference type="ChEBI" id="CHEBI:30616"/>
    </ligand>
</feature>
<evidence type="ECO:0000256" key="10">
    <source>
        <dbReference type="SAM" id="MobiDB-lite"/>
    </source>
</evidence>
<dbReference type="CDD" id="cd14952">
    <property type="entry name" value="NHL_PKND_like"/>
    <property type="match status" value="1"/>
</dbReference>
<dbReference type="SUPFAM" id="SSF101898">
    <property type="entry name" value="NHL repeat"/>
    <property type="match status" value="1"/>
</dbReference>
<dbReference type="InterPro" id="IPR000719">
    <property type="entry name" value="Prot_kinase_dom"/>
</dbReference>
<evidence type="ECO:0000256" key="6">
    <source>
        <dbReference type="ARBA" id="ARBA00022777"/>
    </source>
</evidence>
<feature type="region of interest" description="Disordered" evidence="10">
    <location>
        <begin position="314"/>
        <end position="390"/>
    </location>
</feature>
<keyword evidence="4" id="KW-0677">Repeat</keyword>
<dbReference type="InterPro" id="IPR035016">
    <property type="entry name" value="NHL_PKND"/>
</dbReference>
<dbReference type="InterPro" id="IPR008271">
    <property type="entry name" value="Ser/Thr_kinase_AS"/>
</dbReference>
<evidence type="ECO:0000256" key="9">
    <source>
        <dbReference type="PROSITE-ProRule" id="PRU10141"/>
    </source>
</evidence>
<dbReference type="EMBL" id="CP000434">
    <property type="protein sequence ID" value="ABH00749.1"/>
    <property type="molecule type" value="Genomic_DNA"/>
</dbReference>
<dbReference type="PROSITE" id="PS51125">
    <property type="entry name" value="NHL"/>
    <property type="match status" value="4"/>
</dbReference>
<dbReference type="PANTHER" id="PTHR43289:SF6">
    <property type="entry name" value="SERINE_THREONINE-PROTEIN KINASE NEKL-3"/>
    <property type="match status" value="1"/>
</dbReference>
<gene>
    <name evidence="13" type="ordered locus">RHA1_ro11102</name>
</gene>
<dbReference type="Proteomes" id="UP000008710">
    <property type="component" value="Plasmid pRHL3"/>
</dbReference>
<dbReference type="Pfam" id="PF00069">
    <property type="entry name" value="Pkinase"/>
    <property type="match status" value="1"/>
</dbReference>
<dbReference type="PANTHER" id="PTHR43289">
    <property type="entry name" value="MITOGEN-ACTIVATED PROTEIN KINASE KINASE KINASE 20-RELATED"/>
    <property type="match status" value="1"/>
</dbReference>
<protein>
    <recommendedName>
        <fullName evidence="1">non-specific serine/threonine protein kinase</fullName>
        <ecNumber evidence="1">2.7.11.1</ecNumber>
    </recommendedName>
</protein>
<dbReference type="HOGENOM" id="CLU_000288_63_44_11"/>
<keyword evidence="5 9" id="KW-0547">Nucleotide-binding</keyword>
<feature type="compositionally biased region" description="Low complexity" evidence="10">
    <location>
        <begin position="314"/>
        <end position="324"/>
    </location>
</feature>
<dbReference type="EC" id="2.7.11.1" evidence="1"/>
<dbReference type="GO" id="GO:0005524">
    <property type="term" value="F:ATP binding"/>
    <property type="evidence" value="ECO:0007669"/>
    <property type="project" value="UniProtKB-UniRule"/>
</dbReference>
<keyword evidence="2" id="KW-0723">Serine/threonine-protein kinase</keyword>
<evidence type="ECO:0000259" key="12">
    <source>
        <dbReference type="PROSITE" id="PS50011"/>
    </source>
</evidence>
<evidence type="ECO:0000256" key="11">
    <source>
        <dbReference type="SAM" id="Phobius"/>
    </source>
</evidence>
<feature type="repeat" description="NHL" evidence="8">
    <location>
        <begin position="557"/>
        <end position="598"/>
    </location>
</feature>
<feature type="compositionally biased region" description="Pro residues" evidence="10">
    <location>
        <begin position="336"/>
        <end position="353"/>
    </location>
</feature>
<evidence type="ECO:0000256" key="3">
    <source>
        <dbReference type="ARBA" id="ARBA00022679"/>
    </source>
</evidence>
<keyword evidence="11" id="KW-0812">Transmembrane</keyword>
<dbReference type="PROSITE" id="PS00108">
    <property type="entry name" value="PROTEIN_KINASE_ST"/>
    <property type="match status" value="1"/>
</dbReference>
<evidence type="ECO:0000256" key="5">
    <source>
        <dbReference type="ARBA" id="ARBA00022741"/>
    </source>
</evidence>
<reference evidence="14" key="1">
    <citation type="journal article" date="2006" name="Proc. Natl. Acad. Sci. U.S.A.">
        <title>The complete genome of Rhodococcus sp. RHA1 provides insights into a catabolic powerhouse.</title>
        <authorList>
            <person name="McLeod M.P."/>
            <person name="Warren R.L."/>
            <person name="Hsiao W.W.L."/>
            <person name="Araki N."/>
            <person name="Myhre M."/>
            <person name="Fernandes C."/>
            <person name="Miyazawa D."/>
            <person name="Wong W."/>
            <person name="Lillquist A.L."/>
            <person name="Wang D."/>
            <person name="Dosanjh M."/>
            <person name="Hara H."/>
            <person name="Petrescu A."/>
            <person name="Morin R.D."/>
            <person name="Yang G."/>
            <person name="Stott J.M."/>
            <person name="Schein J.E."/>
            <person name="Shin H."/>
            <person name="Smailus D."/>
            <person name="Siddiqui A.S."/>
            <person name="Marra M.A."/>
            <person name="Jones S.J.M."/>
            <person name="Holt R."/>
            <person name="Brinkman F.S.L."/>
            <person name="Miyauchi K."/>
            <person name="Fukuda M."/>
            <person name="Davies J.E."/>
            <person name="Mohn W.W."/>
            <person name="Eltis L.D."/>
        </authorList>
    </citation>
    <scope>NUCLEOTIDE SEQUENCE [LARGE SCALE GENOMIC DNA]</scope>
    <source>
        <strain evidence="14">RHA1</strain>
    </source>
</reference>
<evidence type="ECO:0000256" key="4">
    <source>
        <dbReference type="ARBA" id="ARBA00022737"/>
    </source>
</evidence>
<accession>Q0RVD7</accession>
<evidence type="ECO:0000256" key="8">
    <source>
        <dbReference type="PROSITE-ProRule" id="PRU00504"/>
    </source>
</evidence>
<dbReference type="eggNOG" id="COG3391">
    <property type="taxonomic scope" value="Bacteria"/>
</dbReference>
<proteinExistence type="predicted"/>
<keyword evidence="7 9" id="KW-0067">ATP-binding</keyword>
<evidence type="ECO:0000256" key="7">
    <source>
        <dbReference type="ARBA" id="ARBA00022840"/>
    </source>
</evidence>
<evidence type="ECO:0000256" key="2">
    <source>
        <dbReference type="ARBA" id="ARBA00022527"/>
    </source>
</evidence>
<name>Q0RVD7_RHOJR</name>
<dbReference type="Gene3D" id="1.10.510.10">
    <property type="entry name" value="Transferase(Phosphotransferase) domain 1"/>
    <property type="match status" value="1"/>
</dbReference>
<sequence length="680" mass="71033">MWWLVRKGGGDLDRDAHEDDYSCTPEMSEAVSCDGQGGCVGMSEHDLVPGAMFAGYTIERVLGTGGMGTVYLARHGSLPRGVAVKVLDGTADDYVRARFVREAEHAARLEHPNIVTVYDRGCEGDRLWIAMQYVAGTDAATLLRRGPLPPDLAVHIVAEIGQALDFAHEHGILHRDVKPANVLLAGRPAAGGGVWRVLLTDFGIAKNLDETRRLTRTGMLVATLVYAAPEALVAGVELDPRADVYSLGCMLFQLLTGRLPYSGSAAAVVDAHLNQPIPRPTVLRPSLPDAMDPVIRQALAKDRDTRFDSCGALAQAARSALSSPRPAPGPREIRTPPTPPVPDRIRAPSPPPQVRAATPPRRVRIDTPPPHRGVEGADRPGGTRAGGQAGPVRWWRRTTTIVVGVLAAMVVVGAGVGAVAAYLASPHPPAARTQTALAFTGLASPQGVAVDADGTVFVADSLNNRVLELASGATTQTVLPFSGLDDPLAVAVDARGNVYVADTGNNRVLELVAGSATPTTLPFTGLDEPLGVSVSDGGDVYVADGGNNRVLKLAAGSATPTTLPFTGLSRPTDVTVSDAGDVIVPDSRNHRVLELTAGASTPTTLPFSDVHAPNAVAVSDDGEVLLTTLDSNDVFELESGSSAPATLPFTGLDRPAGIATGDDGHLYLSDLGNDRVLELA</sequence>
<dbReference type="eggNOG" id="COG0515">
    <property type="taxonomic scope" value="Bacteria"/>
</dbReference>
<feature type="repeat" description="NHL" evidence="8">
    <location>
        <begin position="439"/>
        <end position="472"/>
    </location>
</feature>
<dbReference type="AlphaFoldDB" id="Q0RVD7"/>